<dbReference type="GO" id="GO:0016740">
    <property type="term" value="F:transferase activity"/>
    <property type="evidence" value="ECO:0007669"/>
    <property type="project" value="UniProtKB-KW"/>
</dbReference>
<evidence type="ECO:0000256" key="2">
    <source>
        <dbReference type="ARBA" id="ARBA00069885"/>
    </source>
</evidence>
<accession>A0A5J5FWC7</accession>
<evidence type="ECO:0000313" key="5">
    <source>
        <dbReference type="Proteomes" id="UP000335415"/>
    </source>
</evidence>
<dbReference type="InterPro" id="IPR009288">
    <property type="entry name" value="AIG2-like_dom"/>
</dbReference>
<evidence type="ECO:0000313" key="4">
    <source>
        <dbReference type="EMBL" id="KAA8997716.1"/>
    </source>
</evidence>
<dbReference type="EMBL" id="VYKJ01000010">
    <property type="protein sequence ID" value="KAA8997716.1"/>
    <property type="molecule type" value="Genomic_DNA"/>
</dbReference>
<dbReference type="CDD" id="cd06661">
    <property type="entry name" value="GGCT_like"/>
    <property type="match status" value="1"/>
</dbReference>
<comment type="similarity">
    <text evidence="1">Belongs to the gamma-glutamylcyclotransferase family.</text>
</comment>
<dbReference type="SUPFAM" id="SSF110857">
    <property type="entry name" value="Gamma-glutamyl cyclotransferase-like"/>
    <property type="match status" value="1"/>
</dbReference>
<dbReference type="RefSeq" id="WP_150436415.1">
    <property type="nucleotide sequence ID" value="NZ_VYKJ01000010.1"/>
</dbReference>
<keyword evidence="4" id="KW-0808">Transferase</keyword>
<gene>
    <name evidence="4" type="ORF">FJU30_18335</name>
</gene>
<dbReference type="OrthoDB" id="482277at2"/>
<protein>
    <recommendedName>
        <fullName evidence="2">Gamma-glutamylcyclotransferase family protein YtfP</fullName>
    </recommendedName>
</protein>
<organism evidence="4 5">
    <name type="scientific">Affinibrenneria salicis</name>
    <dbReference type="NCBI Taxonomy" id="2590031"/>
    <lineage>
        <taxon>Bacteria</taxon>
        <taxon>Pseudomonadati</taxon>
        <taxon>Pseudomonadota</taxon>
        <taxon>Gammaproteobacteria</taxon>
        <taxon>Enterobacterales</taxon>
        <taxon>Pectobacteriaceae</taxon>
        <taxon>Affinibrenneria</taxon>
    </lineage>
</organism>
<dbReference type="AlphaFoldDB" id="A0A5J5FWC7"/>
<dbReference type="Pfam" id="PF06094">
    <property type="entry name" value="GGACT"/>
    <property type="match status" value="1"/>
</dbReference>
<feature type="domain" description="Gamma-glutamylcyclotransferase AIG2-like" evidence="3">
    <location>
        <begin position="3"/>
        <end position="109"/>
    </location>
</feature>
<dbReference type="Proteomes" id="UP000335415">
    <property type="component" value="Unassembled WGS sequence"/>
</dbReference>
<dbReference type="InterPro" id="IPR036568">
    <property type="entry name" value="GGCT-like_sf"/>
</dbReference>
<comment type="caution">
    <text evidence="4">The sequence shown here is derived from an EMBL/GenBank/DDBJ whole genome shotgun (WGS) entry which is preliminary data.</text>
</comment>
<dbReference type="Gene3D" id="3.10.490.10">
    <property type="entry name" value="Gamma-glutamyl cyclotransferase-like"/>
    <property type="match status" value="1"/>
</dbReference>
<dbReference type="FunFam" id="3.10.490.10:FF:000001">
    <property type="entry name" value="Gamma-glutamylcyclotransferase ytfP"/>
    <property type="match status" value="1"/>
</dbReference>
<keyword evidence="5" id="KW-1185">Reference proteome</keyword>
<dbReference type="InterPro" id="IPR013024">
    <property type="entry name" value="GGCT-like"/>
</dbReference>
<evidence type="ECO:0000256" key="1">
    <source>
        <dbReference type="ARBA" id="ARBA00008861"/>
    </source>
</evidence>
<name>A0A5J5FWC7_9GAMM</name>
<evidence type="ECO:0000259" key="3">
    <source>
        <dbReference type="Pfam" id="PF06094"/>
    </source>
</evidence>
<proteinExistence type="inferred from homology"/>
<sequence length="116" mass="13488">MRIIVYGSLRRKQGNSHWMTNAQWVGNCQLAGYEMYDLGHYPAVVHGEGQIYCEVYRISSSILTELDALKRDGHEYKRELVSTPQGIAWLYLYQRPVDGLRRIACGDWLKRDEDAH</sequence>
<reference evidence="4 5" key="1">
    <citation type="submission" date="2019-09" db="EMBL/GenBank/DDBJ databases">
        <authorList>
            <person name="Li Y."/>
        </authorList>
    </citation>
    <scope>NUCLEOTIDE SEQUENCE [LARGE SCALE GENOMIC DNA]</scope>
    <source>
        <strain evidence="4 5">L3-3HA</strain>
    </source>
</reference>